<feature type="compositionally biased region" description="Basic and acidic residues" evidence="1">
    <location>
        <begin position="54"/>
        <end position="67"/>
    </location>
</feature>
<protein>
    <submittedName>
        <fullName evidence="2">Uncharacterized protein</fullName>
    </submittedName>
</protein>
<keyword evidence="3" id="KW-1185">Reference proteome</keyword>
<evidence type="ECO:0000313" key="3">
    <source>
        <dbReference type="Proteomes" id="UP000887567"/>
    </source>
</evidence>
<dbReference type="RefSeq" id="XP_028515564.1">
    <property type="nucleotide sequence ID" value="XM_028659763.1"/>
</dbReference>
<dbReference type="GeneID" id="114575250"/>
<reference evidence="2" key="1">
    <citation type="submission" date="2022-11" db="UniProtKB">
        <authorList>
            <consortium name="EnsemblMetazoa"/>
        </authorList>
    </citation>
    <scope>IDENTIFICATION</scope>
</reference>
<evidence type="ECO:0000313" key="2">
    <source>
        <dbReference type="EnsemblMetazoa" id="XP_028515564.1"/>
    </source>
</evidence>
<dbReference type="KEGG" id="epa:114575250"/>
<evidence type="ECO:0000256" key="1">
    <source>
        <dbReference type="SAM" id="MobiDB-lite"/>
    </source>
</evidence>
<name>A0A913YKD2_EXADI</name>
<dbReference type="EnsemblMetazoa" id="XM_028659763.1">
    <property type="protein sequence ID" value="XP_028515564.1"/>
    <property type="gene ID" value="LOC114575250"/>
</dbReference>
<accession>A0A913YKD2</accession>
<dbReference type="Proteomes" id="UP000887567">
    <property type="component" value="Unplaced"/>
</dbReference>
<organism evidence="2 3">
    <name type="scientific">Exaiptasia diaphana</name>
    <name type="common">Tropical sea anemone</name>
    <name type="synonym">Aiptasia pulchella</name>
    <dbReference type="NCBI Taxonomy" id="2652724"/>
    <lineage>
        <taxon>Eukaryota</taxon>
        <taxon>Metazoa</taxon>
        <taxon>Cnidaria</taxon>
        <taxon>Anthozoa</taxon>
        <taxon>Hexacorallia</taxon>
        <taxon>Actiniaria</taxon>
        <taxon>Aiptasiidae</taxon>
        <taxon>Exaiptasia</taxon>
    </lineage>
</organism>
<proteinExistence type="predicted"/>
<dbReference type="AlphaFoldDB" id="A0A913YKD2"/>
<sequence>MDTHRIGEPMGGRGGGIVVVFDKGDKHRNVCERICKRLRWSKVDTESPLSLALLKKETESESDREGKASPVKKTRVDLTTISDRDESDREVIAIEKVHQARSRRHA</sequence>
<feature type="region of interest" description="Disordered" evidence="1">
    <location>
        <begin position="54"/>
        <end position="82"/>
    </location>
</feature>